<reference evidence="2 3" key="1">
    <citation type="submission" date="2015-07" db="EMBL/GenBank/DDBJ databases">
        <title>Draft genome of Bellilinea caldifistulae DSM 17877.</title>
        <authorList>
            <person name="Hemp J."/>
            <person name="Ward L.M."/>
            <person name="Pace L.A."/>
            <person name="Fischer W.W."/>
        </authorList>
    </citation>
    <scope>NUCLEOTIDE SEQUENCE [LARGE SCALE GENOMIC DNA]</scope>
    <source>
        <strain evidence="2 3">GOMI-1</strain>
    </source>
</reference>
<dbReference type="OrthoDB" id="135833at2"/>
<evidence type="ECO:0000313" key="3">
    <source>
        <dbReference type="Proteomes" id="UP000050514"/>
    </source>
</evidence>
<dbReference type="Gene3D" id="3.40.50.300">
    <property type="entry name" value="P-loop containing nucleotide triphosphate hydrolases"/>
    <property type="match status" value="1"/>
</dbReference>
<feature type="compositionally biased region" description="Low complexity" evidence="1">
    <location>
        <begin position="287"/>
        <end position="350"/>
    </location>
</feature>
<feature type="region of interest" description="Disordered" evidence="1">
    <location>
        <begin position="399"/>
        <end position="487"/>
    </location>
</feature>
<protein>
    <recommendedName>
        <fullName evidence="4">ATP-binding protein</fullName>
    </recommendedName>
</protein>
<dbReference type="NCBIfam" id="NF033849">
    <property type="entry name" value="ser_rich_anae_1"/>
    <property type="match status" value="1"/>
</dbReference>
<evidence type="ECO:0000256" key="1">
    <source>
        <dbReference type="SAM" id="MobiDB-lite"/>
    </source>
</evidence>
<sequence length="1124" mass="121765">MLRILDNGIESRNGHFHAAWCLVDEDGRRYYRVAVLRELTAITDDPQNRRQAGEGILGKQWAAITGLYNAGVNFVYSALGIFQPDHIGIVQLYGAAVSAESVAAGISRAERDAAAVEATLAGFAQSQLRAPDLDIIRWYVEFLSSARKPLALLGHPDPRVKRRGTGRDGALPEEADDLAIEQNEILFRGLAKLRENFVFQVVSDHVPRGELVRDLEQMARIASNYASRRKGSKSIGFSVGIPIFNALAHGYSGAGGRADSHAHSQAEAWNQNWGEADTESRSHSVTRGSSVSLGESESESGSRSVMQGTSQMESQSTMQAQSTMQSHSRMQSQTESSAWGSSSGTSQTAGSGSGWALGHGTSLNQSVNAGGGINVGVAKIDLGGGMGVSESWNLTQSQSQFASSGSFQSTSEMHGRADTTGESWTTGTGESRGTGQTVGNATSQGVVESSGWSRSTSRVVTTMNSETNTTGEAHTRSQGFGRGYGETDAYGQTRSSIGAQTAGAGLTYGLAPAINLNRTWQVEDDVAERLTEILRGFEGLLNTATHSGGFVTSAYLLTDSERAAVAAASLVPEAFYGEGAPTPVLTAEPPEAEREAVMEAARAFVPFKARTNDPHDPFDGWLFWRYASLLPADKVAAYVAPSLLQEGTLKVIAPIPDGMGFYPKMPGEVVLGHQYSPNTADLTNAPVRLDKPRLMHTMFAGDTGWGKSVAAVRMAYEIAYRWNMRVVVLDFGFAWRSLLNAPGLEGRVDIRQLRPDGVRPLRWNPLQIGTYINPETQLKAFADIFGSVAQLGQKQQQHRLLDAVRRVYLSVGVMVDDPLVRADPQYGRVSAEEAARLGLVEGTPLGDLSADDRQRVAVERSKRVGLGDLYEEIEREYDSLNPRDQVGRGVLEGILWRLKSLVRGAPAAQFQPGADAIPVEDLGRPNGVVVLEGGKFLDNFAKAWLLGWAGWLIYSDMVARREKQINRGEADLFMVFEEANIIFTGLEGGGDATEGRSAPTVGEQYSNMFRDSRKYGAYFGVVTQSPSLIPSGIISSCNNLVVGFLKTPKDKDIVLSAIARSEKGFVDEPWRRFLADEHIGMVIGRFPYAHSREMQLPILFRPLMLDVPEPTDAEIAEKLGRITL</sequence>
<dbReference type="STRING" id="360411.AC812_04800"/>
<dbReference type="InterPro" id="IPR027417">
    <property type="entry name" value="P-loop_NTPase"/>
</dbReference>
<proteinExistence type="predicted"/>
<feature type="region of interest" description="Disordered" evidence="1">
    <location>
        <begin position="253"/>
        <end position="357"/>
    </location>
</feature>
<keyword evidence="3" id="KW-1185">Reference proteome</keyword>
<evidence type="ECO:0008006" key="4">
    <source>
        <dbReference type="Google" id="ProtNLM"/>
    </source>
</evidence>
<feature type="compositionally biased region" description="Low complexity" evidence="1">
    <location>
        <begin position="399"/>
        <end position="411"/>
    </location>
</feature>
<dbReference type="EMBL" id="LGHJ01000011">
    <property type="protein sequence ID" value="KPL76643.1"/>
    <property type="molecule type" value="Genomic_DNA"/>
</dbReference>
<comment type="caution">
    <text evidence="2">The sequence shown here is derived from an EMBL/GenBank/DDBJ whole genome shotgun (WGS) entry which is preliminary data.</text>
</comment>
<feature type="compositionally biased region" description="Low complexity" evidence="1">
    <location>
        <begin position="420"/>
        <end position="437"/>
    </location>
</feature>
<gene>
    <name evidence="2" type="ORF">AC812_04800</name>
</gene>
<name>A0A0P6XA78_9CHLR</name>
<dbReference type="Proteomes" id="UP000050514">
    <property type="component" value="Unassembled WGS sequence"/>
</dbReference>
<feature type="compositionally biased region" description="Polar residues" evidence="1">
    <location>
        <begin position="438"/>
        <end position="478"/>
    </location>
</feature>
<dbReference type="SUPFAM" id="SSF52540">
    <property type="entry name" value="P-loop containing nucleoside triphosphate hydrolases"/>
    <property type="match status" value="1"/>
</dbReference>
<dbReference type="RefSeq" id="WP_061919721.1">
    <property type="nucleotide sequence ID" value="NZ_DF967971.1"/>
</dbReference>
<dbReference type="AlphaFoldDB" id="A0A0P6XA78"/>
<organism evidence="2 3">
    <name type="scientific">Bellilinea caldifistulae</name>
    <dbReference type="NCBI Taxonomy" id="360411"/>
    <lineage>
        <taxon>Bacteria</taxon>
        <taxon>Bacillati</taxon>
        <taxon>Chloroflexota</taxon>
        <taxon>Anaerolineae</taxon>
        <taxon>Anaerolineales</taxon>
        <taxon>Anaerolineaceae</taxon>
        <taxon>Bellilinea</taxon>
    </lineage>
</organism>
<accession>A0A0P6XA78</accession>
<evidence type="ECO:0000313" key="2">
    <source>
        <dbReference type="EMBL" id="KPL76643.1"/>
    </source>
</evidence>